<keyword evidence="5 7" id="KW-0371">Homeobox</keyword>
<dbReference type="PANTHER" id="PTHR45882">
    <property type="entry name" value="PITUITARY HOMEOBOX HOMOLOG PTX1"/>
    <property type="match status" value="1"/>
</dbReference>
<dbReference type="Gene3D" id="1.10.10.60">
    <property type="entry name" value="Homeodomain-like"/>
    <property type="match status" value="1"/>
</dbReference>
<dbReference type="InterPro" id="IPR017970">
    <property type="entry name" value="Homeobox_CS"/>
</dbReference>
<dbReference type="GO" id="GO:0005634">
    <property type="term" value="C:nucleus"/>
    <property type="evidence" value="ECO:0007669"/>
    <property type="project" value="UniProtKB-SubCell"/>
</dbReference>
<dbReference type="PROSITE" id="PS00027">
    <property type="entry name" value="HOMEOBOX_1"/>
    <property type="match status" value="1"/>
</dbReference>
<feature type="domain" description="Homeobox" evidence="10">
    <location>
        <begin position="35"/>
        <end position="95"/>
    </location>
</feature>
<comment type="similarity">
    <text evidence="2">Belongs to the paired homeobox family. Bicoid subfamily.</text>
</comment>
<dbReference type="PANTHER" id="PTHR45882:SF3">
    <property type="entry name" value="PITUITARY HOMEOBOX HOMOLOG PTX1"/>
    <property type="match status" value="1"/>
</dbReference>
<proteinExistence type="inferred from homology"/>
<organism evidence="11 12">
    <name type="scientific">Macrostomum lignano</name>
    <dbReference type="NCBI Taxonomy" id="282301"/>
    <lineage>
        <taxon>Eukaryota</taxon>
        <taxon>Metazoa</taxon>
        <taxon>Spiralia</taxon>
        <taxon>Lophotrochozoa</taxon>
        <taxon>Platyhelminthes</taxon>
        <taxon>Rhabditophora</taxon>
        <taxon>Macrostomorpha</taxon>
        <taxon>Macrostomida</taxon>
        <taxon>Macrostomidae</taxon>
        <taxon>Macrostomum</taxon>
    </lineage>
</organism>
<dbReference type="InterPro" id="IPR009057">
    <property type="entry name" value="Homeodomain-like_sf"/>
</dbReference>
<keyword evidence="3" id="KW-0217">Developmental protein</keyword>
<name>A0A1I8IRS0_9PLAT</name>
<feature type="compositionally biased region" description="Basic residues" evidence="9">
    <location>
        <begin position="35"/>
        <end position="44"/>
    </location>
</feature>
<dbReference type="InterPro" id="IPR001356">
    <property type="entry name" value="HD"/>
</dbReference>
<feature type="DNA-binding region" description="Homeobox" evidence="7">
    <location>
        <begin position="37"/>
        <end position="96"/>
    </location>
</feature>
<evidence type="ECO:0000259" key="10">
    <source>
        <dbReference type="PROSITE" id="PS50071"/>
    </source>
</evidence>
<feature type="compositionally biased region" description="Polar residues" evidence="9">
    <location>
        <begin position="1"/>
        <end position="15"/>
    </location>
</feature>
<evidence type="ECO:0000313" key="12">
    <source>
        <dbReference type="WBParaSite" id="maker-uti_cns_0015271-snap-gene-0.3-mRNA-1"/>
    </source>
</evidence>
<evidence type="ECO:0000256" key="8">
    <source>
        <dbReference type="RuleBase" id="RU000682"/>
    </source>
</evidence>
<reference evidence="12" key="1">
    <citation type="submission" date="2016-11" db="UniProtKB">
        <authorList>
            <consortium name="WormBaseParasite"/>
        </authorList>
    </citation>
    <scope>IDENTIFICATION</scope>
</reference>
<dbReference type="FunFam" id="1.10.10.60:FF:000679">
    <property type="entry name" value="Homeobox protein aristaless"/>
    <property type="match status" value="1"/>
</dbReference>
<dbReference type="PROSITE" id="PS50071">
    <property type="entry name" value="HOMEOBOX_2"/>
    <property type="match status" value="1"/>
</dbReference>
<keyword evidence="6 7" id="KW-0539">Nucleus</keyword>
<dbReference type="WBParaSite" id="maker-uti_cns_0015271-snap-gene-0.3-mRNA-1">
    <property type="protein sequence ID" value="maker-uti_cns_0015271-snap-gene-0.3-mRNA-1"/>
    <property type="gene ID" value="maker-uti_cns_0015271-snap-gene-0.3"/>
</dbReference>
<dbReference type="CDD" id="cd00086">
    <property type="entry name" value="homeodomain"/>
    <property type="match status" value="1"/>
</dbReference>
<feature type="region of interest" description="Disordered" evidence="9">
    <location>
        <begin position="1"/>
        <end position="45"/>
    </location>
</feature>
<dbReference type="SMART" id="SM00389">
    <property type="entry name" value="HOX"/>
    <property type="match status" value="1"/>
</dbReference>
<evidence type="ECO:0000256" key="3">
    <source>
        <dbReference type="ARBA" id="ARBA00022473"/>
    </source>
</evidence>
<dbReference type="Pfam" id="PF00046">
    <property type="entry name" value="Homeodomain"/>
    <property type="match status" value="1"/>
</dbReference>
<evidence type="ECO:0000256" key="7">
    <source>
        <dbReference type="PROSITE-ProRule" id="PRU00108"/>
    </source>
</evidence>
<keyword evidence="11" id="KW-1185">Reference proteome</keyword>
<evidence type="ECO:0000256" key="4">
    <source>
        <dbReference type="ARBA" id="ARBA00023125"/>
    </source>
</evidence>
<evidence type="ECO:0000256" key="9">
    <source>
        <dbReference type="SAM" id="MobiDB-lite"/>
    </source>
</evidence>
<dbReference type="SUPFAM" id="SSF46689">
    <property type="entry name" value="Homeodomain-like"/>
    <property type="match status" value="1"/>
</dbReference>
<dbReference type="AlphaFoldDB" id="A0A1I8IRS0"/>
<evidence type="ECO:0000256" key="1">
    <source>
        <dbReference type="ARBA" id="ARBA00004123"/>
    </source>
</evidence>
<dbReference type="GO" id="GO:0000981">
    <property type="term" value="F:DNA-binding transcription factor activity, RNA polymerase II-specific"/>
    <property type="evidence" value="ECO:0007669"/>
    <property type="project" value="InterPro"/>
</dbReference>
<comment type="subcellular location">
    <subcellularLocation>
        <location evidence="1 7 8">Nucleus</location>
    </subcellularLocation>
</comment>
<accession>A0A1I8IRS0</accession>
<sequence length="167" mass="18745">PSLSGGFYNNCSSRSSNEDVEQSAVIADKEEQQRRKPRRQRTHFSSRQLQSLESAFARNRYPDMATRESMAAWIGLTELRIRIWFKNRRAKWRKRERYYDSAFKIGAGGGSGRGTDCSFQRQLEAFAQGFESHQQLVYRRQAAAAASYTGRSAHGWAAAAAAAAAAA</sequence>
<keyword evidence="4 7" id="KW-0238">DNA-binding</keyword>
<evidence type="ECO:0000313" key="11">
    <source>
        <dbReference type="Proteomes" id="UP000095280"/>
    </source>
</evidence>
<evidence type="ECO:0000256" key="2">
    <source>
        <dbReference type="ARBA" id="ARBA00006503"/>
    </source>
</evidence>
<protein>
    <submittedName>
        <fullName evidence="12">Homeobox domain-containing protein</fullName>
    </submittedName>
</protein>
<evidence type="ECO:0000256" key="5">
    <source>
        <dbReference type="ARBA" id="ARBA00023155"/>
    </source>
</evidence>
<evidence type="ECO:0000256" key="6">
    <source>
        <dbReference type="ARBA" id="ARBA00023242"/>
    </source>
</evidence>
<dbReference type="GO" id="GO:0000978">
    <property type="term" value="F:RNA polymerase II cis-regulatory region sequence-specific DNA binding"/>
    <property type="evidence" value="ECO:0007669"/>
    <property type="project" value="TreeGrafter"/>
</dbReference>
<dbReference type="GO" id="GO:0009653">
    <property type="term" value="P:anatomical structure morphogenesis"/>
    <property type="evidence" value="ECO:0007669"/>
    <property type="project" value="TreeGrafter"/>
</dbReference>
<dbReference type="Proteomes" id="UP000095280">
    <property type="component" value="Unplaced"/>
</dbReference>